<keyword evidence="13" id="KW-1185">Reference proteome</keyword>
<proteinExistence type="predicted"/>
<keyword evidence="10" id="KW-0732">Signal</keyword>
<evidence type="ECO:0000256" key="8">
    <source>
        <dbReference type="PROSITE-ProRule" id="PRU10141"/>
    </source>
</evidence>
<comment type="catalytic activity">
    <reaction evidence="7">
        <text>L-tyrosyl-[protein] + ATP = O-phospho-L-tyrosyl-[protein] + ADP + H(+)</text>
        <dbReference type="Rhea" id="RHEA:10596"/>
        <dbReference type="Rhea" id="RHEA-COMP:10136"/>
        <dbReference type="Rhea" id="RHEA-COMP:20101"/>
        <dbReference type="ChEBI" id="CHEBI:15378"/>
        <dbReference type="ChEBI" id="CHEBI:30616"/>
        <dbReference type="ChEBI" id="CHEBI:46858"/>
        <dbReference type="ChEBI" id="CHEBI:61978"/>
        <dbReference type="ChEBI" id="CHEBI:456216"/>
        <dbReference type="EC" id="2.7.10.1"/>
    </reaction>
</comment>
<dbReference type="GO" id="GO:0005524">
    <property type="term" value="F:ATP binding"/>
    <property type="evidence" value="ECO:0007669"/>
    <property type="project" value="UniProtKB-UniRule"/>
</dbReference>
<dbReference type="OrthoDB" id="535945at2759"/>
<feature type="binding site" evidence="8">
    <location>
        <position position="423"/>
    </location>
    <ligand>
        <name>ATP</name>
        <dbReference type="ChEBI" id="CHEBI:30616"/>
    </ligand>
</feature>
<comment type="subcellular location">
    <subcellularLocation>
        <location evidence="1">Membrane</location>
        <topology evidence="1">Single-pass membrane protein</topology>
    </subcellularLocation>
</comment>
<dbReference type="InterPro" id="IPR017441">
    <property type="entry name" value="Protein_kinase_ATP_BS"/>
</dbReference>
<dbReference type="EMBL" id="JAIZAY010000007">
    <property type="protein sequence ID" value="KAJ8038849.1"/>
    <property type="molecule type" value="Genomic_DNA"/>
</dbReference>
<evidence type="ECO:0000259" key="11">
    <source>
        <dbReference type="PROSITE" id="PS50011"/>
    </source>
</evidence>
<keyword evidence="12" id="KW-0675">Receptor</keyword>
<protein>
    <submittedName>
        <fullName evidence="12">Myoblast growth factor receptor egl-15</fullName>
    </submittedName>
</protein>
<dbReference type="Gene3D" id="1.10.510.10">
    <property type="entry name" value="Transferase(Phosphotransferase) domain 1"/>
    <property type="match status" value="1"/>
</dbReference>
<feature type="domain" description="Protein kinase" evidence="11">
    <location>
        <begin position="389"/>
        <end position="662"/>
    </location>
</feature>
<dbReference type="GO" id="GO:0007169">
    <property type="term" value="P:cell surface receptor protein tyrosine kinase signaling pathway"/>
    <property type="evidence" value="ECO:0007669"/>
    <property type="project" value="TreeGrafter"/>
</dbReference>
<dbReference type="InterPro" id="IPR008266">
    <property type="entry name" value="Tyr_kinase_AS"/>
</dbReference>
<gene>
    <name evidence="12" type="ORF">HOLleu_16399</name>
</gene>
<evidence type="ECO:0000256" key="10">
    <source>
        <dbReference type="SAM" id="SignalP"/>
    </source>
</evidence>
<comment type="caution">
    <text evidence="12">The sequence shown here is derived from an EMBL/GenBank/DDBJ whole genome shotgun (WGS) entry which is preliminary data.</text>
</comment>
<evidence type="ECO:0000256" key="7">
    <source>
        <dbReference type="ARBA" id="ARBA00051243"/>
    </source>
</evidence>
<feature type="signal peptide" evidence="10">
    <location>
        <begin position="1"/>
        <end position="21"/>
    </location>
</feature>
<keyword evidence="2" id="KW-0808">Transferase</keyword>
<dbReference type="SUPFAM" id="SSF56112">
    <property type="entry name" value="Protein kinase-like (PK-like)"/>
    <property type="match status" value="1"/>
</dbReference>
<evidence type="ECO:0000256" key="4">
    <source>
        <dbReference type="ARBA" id="ARBA00022777"/>
    </source>
</evidence>
<dbReference type="AlphaFoldDB" id="A0A9Q1HAD2"/>
<dbReference type="Gene3D" id="3.30.200.20">
    <property type="entry name" value="Phosphorylase Kinase, domain 1"/>
    <property type="match status" value="1"/>
</dbReference>
<organism evidence="12 13">
    <name type="scientific">Holothuria leucospilota</name>
    <name type="common">Black long sea cucumber</name>
    <name type="synonym">Mertensiothuria leucospilota</name>
    <dbReference type="NCBI Taxonomy" id="206669"/>
    <lineage>
        <taxon>Eukaryota</taxon>
        <taxon>Metazoa</taxon>
        <taxon>Echinodermata</taxon>
        <taxon>Eleutherozoa</taxon>
        <taxon>Echinozoa</taxon>
        <taxon>Holothuroidea</taxon>
        <taxon>Aspidochirotacea</taxon>
        <taxon>Aspidochirotida</taxon>
        <taxon>Holothuriidae</taxon>
        <taxon>Holothuria</taxon>
    </lineage>
</organism>
<keyword evidence="5 8" id="KW-0067">ATP-binding</keyword>
<evidence type="ECO:0000256" key="9">
    <source>
        <dbReference type="SAM" id="Phobius"/>
    </source>
</evidence>
<dbReference type="GO" id="GO:0043235">
    <property type="term" value="C:receptor complex"/>
    <property type="evidence" value="ECO:0007669"/>
    <property type="project" value="TreeGrafter"/>
</dbReference>
<feature type="transmembrane region" description="Helical" evidence="9">
    <location>
        <begin position="319"/>
        <end position="341"/>
    </location>
</feature>
<dbReference type="FunFam" id="1.10.510.10:FF:000554">
    <property type="entry name" value="Predicted protein"/>
    <property type="match status" value="1"/>
</dbReference>
<dbReference type="PROSITE" id="PS00107">
    <property type="entry name" value="PROTEIN_KINASE_ATP"/>
    <property type="match status" value="1"/>
</dbReference>
<name>A0A9Q1HAD2_HOLLE</name>
<dbReference type="InterPro" id="IPR050122">
    <property type="entry name" value="RTK"/>
</dbReference>
<dbReference type="Proteomes" id="UP001152320">
    <property type="component" value="Chromosome 7"/>
</dbReference>
<dbReference type="Pfam" id="PF07714">
    <property type="entry name" value="PK_Tyr_Ser-Thr"/>
    <property type="match status" value="1"/>
</dbReference>
<dbReference type="GO" id="GO:0005886">
    <property type="term" value="C:plasma membrane"/>
    <property type="evidence" value="ECO:0007669"/>
    <property type="project" value="TreeGrafter"/>
</dbReference>
<dbReference type="InterPro" id="IPR001245">
    <property type="entry name" value="Ser-Thr/Tyr_kinase_cat_dom"/>
</dbReference>
<dbReference type="PANTHER" id="PTHR24416">
    <property type="entry name" value="TYROSINE-PROTEIN KINASE RECEPTOR"/>
    <property type="match status" value="1"/>
</dbReference>
<dbReference type="PRINTS" id="PR00109">
    <property type="entry name" value="TYRKINASE"/>
</dbReference>
<evidence type="ECO:0000313" key="12">
    <source>
        <dbReference type="EMBL" id="KAJ8038849.1"/>
    </source>
</evidence>
<evidence type="ECO:0000313" key="13">
    <source>
        <dbReference type="Proteomes" id="UP001152320"/>
    </source>
</evidence>
<sequence length="750" mass="84920">MECNFLLTLLVSVSILMPITTETTDASSFLDFSYTVELECAFPDVFVNQSTIREGLPLIQKNGSEWKLQYHITWEPIVEGEVHFQYKVGIGEEKSTRLWNSHQCEDYGSIAEAVTVPNSYYFVEVSFTSKLAFQVLPAVDGRTASDTLAHKKFETPDCYNKTRDATFCSQQDVLYCGAPINLTLINVTYFTDNRTNVPVFEWYAPVQVNSARIIVMYDATIRLAIDQKDHLQSKQVRHSENVTRYMWTANGSGKDDLRLENSTLYVLKVTPYVLADGELVQGRTGQLYFWSTPSVFATALPKPSPGPTRLPLEHNPNSLMVNLLVTFLVVVIVALVIIAIAKRKGLFKKEEEEEVFYRLDRAKTSNEYTELLQRVDPVLKPKEISHDKVTLQEELGKGQFGIVYKGLVFGLNGLQDNVEAAVKTTKDGAFDDVKEDLLDEMKLMIQLGSHPNLMTLLACCTQREPYFLITEFMQYGDLLNFLRKCRERENWEKDNIYNLGEMEQLGIGHQIAKGMAYVQDQRFYHGDLAARNVLVGRGLTVKISDFGLADDIYSRGYKRREQEQKIPIKWCSIEAILNGICSSEGDVWSYGVVLYEVFTLGGTPYPGIAGRLLVAQLKEGFRMEQPEGCPDDIYNVMLQCWQEDPMSRPRFQTIVESIDAMLVERSDYLCFEMEDEECEDECDSEGNGSSRPLSVPNIYVRAPGSQSDNNDNFAPIMEEDNEVGLTELQEIIHSVSGKGKDVDSNCNVEV</sequence>
<keyword evidence="3 8" id="KW-0547">Nucleotide-binding</keyword>
<dbReference type="GO" id="GO:0004714">
    <property type="term" value="F:transmembrane receptor protein tyrosine kinase activity"/>
    <property type="evidence" value="ECO:0007669"/>
    <property type="project" value="UniProtKB-EC"/>
</dbReference>
<keyword evidence="9" id="KW-1133">Transmembrane helix</keyword>
<dbReference type="CDD" id="cd00192">
    <property type="entry name" value="PTKc"/>
    <property type="match status" value="1"/>
</dbReference>
<keyword evidence="9" id="KW-0472">Membrane</keyword>
<feature type="chain" id="PRO_5040304483" evidence="10">
    <location>
        <begin position="22"/>
        <end position="750"/>
    </location>
</feature>
<dbReference type="InterPro" id="IPR011009">
    <property type="entry name" value="Kinase-like_dom_sf"/>
</dbReference>
<evidence type="ECO:0000256" key="2">
    <source>
        <dbReference type="ARBA" id="ARBA00022679"/>
    </source>
</evidence>
<evidence type="ECO:0000256" key="3">
    <source>
        <dbReference type="ARBA" id="ARBA00022741"/>
    </source>
</evidence>
<evidence type="ECO:0000256" key="6">
    <source>
        <dbReference type="ARBA" id="ARBA00023137"/>
    </source>
</evidence>
<reference evidence="12" key="1">
    <citation type="submission" date="2021-10" db="EMBL/GenBank/DDBJ databases">
        <title>Tropical sea cucumber genome reveals ecological adaptation and Cuvierian tubules defense mechanism.</title>
        <authorList>
            <person name="Chen T."/>
        </authorList>
    </citation>
    <scope>NUCLEOTIDE SEQUENCE</scope>
    <source>
        <strain evidence="12">Nanhai2018</strain>
        <tissue evidence="12">Muscle</tissue>
    </source>
</reference>
<keyword evidence="4" id="KW-0418">Kinase</keyword>
<dbReference type="PROSITE" id="PS00109">
    <property type="entry name" value="PROTEIN_KINASE_TYR"/>
    <property type="match status" value="1"/>
</dbReference>
<evidence type="ECO:0000256" key="5">
    <source>
        <dbReference type="ARBA" id="ARBA00022840"/>
    </source>
</evidence>
<evidence type="ECO:0000256" key="1">
    <source>
        <dbReference type="ARBA" id="ARBA00004167"/>
    </source>
</evidence>
<keyword evidence="9" id="KW-0812">Transmembrane</keyword>
<keyword evidence="6" id="KW-0829">Tyrosine-protein kinase</keyword>
<accession>A0A9Q1HAD2</accession>
<dbReference type="PANTHER" id="PTHR24416:SF620">
    <property type="entry name" value="TYROSINE-PROTEIN KINASE RECEPTOR TORSO"/>
    <property type="match status" value="1"/>
</dbReference>
<dbReference type="InterPro" id="IPR000719">
    <property type="entry name" value="Prot_kinase_dom"/>
</dbReference>
<dbReference type="PROSITE" id="PS50011">
    <property type="entry name" value="PROTEIN_KINASE_DOM"/>
    <property type="match status" value="1"/>
</dbReference>